<dbReference type="Proteomes" id="UP000593564">
    <property type="component" value="Unassembled WGS sequence"/>
</dbReference>
<dbReference type="Pfam" id="PF05678">
    <property type="entry name" value="VQ"/>
    <property type="match status" value="1"/>
</dbReference>
<sequence length="182" mass="20336">MGKKSLLVSSSKKISSSKDDKKQLSSLLKVLRPKVYITDSSSFKNLVQHLTGNGNGNDPIPLPTSSSSSSIQPPLLPLHHHHHHDQDHHQIFQGSSSTSLDLSSVDDSPQLNMPFESSPEASMPAPLVDFSQFRDVESWLLEIDQFPNYNYYDHGYAADLPSVNQEVCVYDYEYNYDLSGLI</sequence>
<evidence type="ECO:0000256" key="1">
    <source>
        <dbReference type="SAM" id="MobiDB-lite"/>
    </source>
</evidence>
<dbReference type="InterPro" id="IPR008889">
    <property type="entry name" value="VQ"/>
</dbReference>
<dbReference type="AlphaFoldDB" id="A0A7J7HBB0"/>
<feature type="compositionally biased region" description="Low complexity" evidence="1">
    <location>
        <begin position="1"/>
        <end position="14"/>
    </location>
</feature>
<name>A0A7J7HBB0_CAMSI</name>
<reference evidence="3 4" key="2">
    <citation type="submission" date="2020-07" db="EMBL/GenBank/DDBJ databases">
        <title>Genome assembly of wild tea tree DASZ reveals pedigree and selection history of tea varieties.</title>
        <authorList>
            <person name="Zhang W."/>
        </authorList>
    </citation>
    <scope>NUCLEOTIDE SEQUENCE [LARGE SCALE GENOMIC DNA]</scope>
    <source>
        <strain evidence="4">cv. G240</strain>
        <tissue evidence="3">Leaf</tissue>
    </source>
</reference>
<feature type="compositionally biased region" description="Low complexity" evidence="1">
    <location>
        <begin position="63"/>
        <end position="73"/>
    </location>
</feature>
<gene>
    <name evidence="3" type="ORF">HYC85_015121</name>
</gene>
<evidence type="ECO:0000259" key="2">
    <source>
        <dbReference type="Pfam" id="PF05678"/>
    </source>
</evidence>
<organism evidence="3 4">
    <name type="scientific">Camellia sinensis</name>
    <name type="common">Tea plant</name>
    <name type="synonym">Thea sinensis</name>
    <dbReference type="NCBI Taxonomy" id="4442"/>
    <lineage>
        <taxon>Eukaryota</taxon>
        <taxon>Viridiplantae</taxon>
        <taxon>Streptophyta</taxon>
        <taxon>Embryophyta</taxon>
        <taxon>Tracheophyta</taxon>
        <taxon>Spermatophyta</taxon>
        <taxon>Magnoliopsida</taxon>
        <taxon>eudicotyledons</taxon>
        <taxon>Gunneridae</taxon>
        <taxon>Pentapetalae</taxon>
        <taxon>asterids</taxon>
        <taxon>Ericales</taxon>
        <taxon>Theaceae</taxon>
        <taxon>Camellia</taxon>
    </lineage>
</organism>
<feature type="region of interest" description="Disordered" evidence="1">
    <location>
        <begin position="48"/>
        <end position="103"/>
    </location>
</feature>
<reference evidence="4" key="1">
    <citation type="journal article" date="2020" name="Nat. Commun.">
        <title>Genome assembly of wild tea tree DASZ reveals pedigree and selection history of tea varieties.</title>
        <authorList>
            <person name="Zhang W."/>
            <person name="Zhang Y."/>
            <person name="Qiu H."/>
            <person name="Guo Y."/>
            <person name="Wan H."/>
            <person name="Zhang X."/>
            <person name="Scossa F."/>
            <person name="Alseekh S."/>
            <person name="Zhang Q."/>
            <person name="Wang P."/>
            <person name="Xu L."/>
            <person name="Schmidt M.H."/>
            <person name="Jia X."/>
            <person name="Li D."/>
            <person name="Zhu A."/>
            <person name="Guo F."/>
            <person name="Chen W."/>
            <person name="Ni D."/>
            <person name="Usadel B."/>
            <person name="Fernie A.R."/>
            <person name="Wen W."/>
        </authorList>
    </citation>
    <scope>NUCLEOTIDE SEQUENCE [LARGE SCALE GENOMIC DNA]</scope>
    <source>
        <strain evidence="4">cv. G240</strain>
    </source>
</reference>
<comment type="caution">
    <text evidence="3">The sequence shown here is derived from an EMBL/GenBank/DDBJ whole genome shotgun (WGS) entry which is preliminary data.</text>
</comment>
<evidence type="ECO:0000313" key="3">
    <source>
        <dbReference type="EMBL" id="KAF5949164.1"/>
    </source>
</evidence>
<dbReference type="EMBL" id="JACBKZ010000006">
    <property type="protein sequence ID" value="KAF5949164.1"/>
    <property type="molecule type" value="Genomic_DNA"/>
</dbReference>
<protein>
    <recommendedName>
        <fullName evidence="2">VQ domain-containing protein</fullName>
    </recommendedName>
</protein>
<proteinExistence type="predicted"/>
<feature type="region of interest" description="Disordered" evidence="1">
    <location>
        <begin position="1"/>
        <end position="23"/>
    </location>
</feature>
<keyword evidence="4" id="KW-1185">Reference proteome</keyword>
<feature type="domain" description="VQ" evidence="2">
    <location>
        <begin position="33"/>
        <end position="52"/>
    </location>
</feature>
<evidence type="ECO:0000313" key="4">
    <source>
        <dbReference type="Proteomes" id="UP000593564"/>
    </source>
</evidence>
<accession>A0A7J7HBB0</accession>